<protein>
    <submittedName>
        <fullName evidence="2">PiggyBac transposable element-derived protein</fullName>
    </submittedName>
    <submittedName>
        <fullName evidence="3">PiggyBac_transposable element-derived protein</fullName>
    </submittedName>
</protein>
<dbReference type="EMBL" id="CAXDID020000510">
    <property type="protein sequence ID" value="CAL6098612.1"/>
    <property type="molecule type" value="Genomic_DNA"/>
</dbReference>
<dbReference type="AlphaFoldDB" id="A0AA86P588"/>
<reference evidence="3 4" key="2">
    <citation type="submission" date="2024-07" db="EMBL/GenBank/DDBJ databases">
        <authorList>
            <person name="Akdeniz Z."/>
        </authorList>
    </citation>
    <scope>NUCLEOTIDE SEQUENCE [LARGE SCALE GENOMIC DNA]</scope>
</reference>
<reference evidence="2" key="1">
    <citation type="submission" date="2023-06" db="EMBL/GenBank/DDBJ databases">
        <authorList>
            <person name="Kurt Z."/>
        </authorList>
    </citation>
    <scope>NUCLEOTIDE SEQUENCE</scope>
</reference>
<keyword evidence="4" id="KW-1185">Reference proteome</keyword>
<evidence type="ECO:0000313" key="3">
    <source>
        <dbReference type="EMBL" id="CAL6098612.1"/>
    </source>
</evidence>
<proteinExistence type="predicted"/>
<dbReference type="Pfam" id="PF13843">
    <property type="entry name" value="DDE_Tnp_1_7"/>
    <property type="match status" value="1"/>
</dbReference>
<organism evidence="2">
    <name type="scientific">Hexamita inflata</name>
    <dbReference type="NCBI Taxonomy" id="28002"/>
    <lineage>
        <taxon>Eukaryota</taxon>
        <taxon>Metamonada</taxon>
        <taxon>Diplomonadida</taxon>
        <taxon>Hexamitidae</taxon>
        <taxon>Hexamitinae</taxon>
        <taxon>Hexamita</taxon>
    </lineage>
</organism>
<accession>A0AA86P588</accession>
<dbReference type="Proteomes" id="UP001642409">
    <property type="component" value="Unassembled WGS sequence"/>
</dbReference>
<dbReference type="EMBL" id="CATOUU010000500">
    <property type="protein sequence ID" value="CAI9932011.1"/>
    <property type="molecule type" value="Genomic_DNA"/>
</dbReference>
<evidence type="ECO:0000313" key="4">
    <source>
        <dbReference type="Proteomes" id="UP001642409"/>
    </source>
</evidence>
<comment type="caution">
    <text evidence="2">The sequence shown here is derived from an EMBL/GenBank/DDBJ whole genome shotgun (WGS) entry which is preliminary data.</text>
</comment>
<gene>
    <name evidence="2" type="ORF">HINF_LOCUS19656</name>
    <name evidence="3" type="ORF">HINF_LOCUS69690</name>
</gene>
<evidence type="ECO:0000259" key="1">
    <source>
        <dbReference type="Pfam" id="PF13843"/>
    </source>
</evidence>
<sequence>MQISNIEQQRQIAFKCFNTFFDRQITSKVIELTIKNMQKSEGKISFDEKQYWSYLSVILTMWISPRSDFSEYWSYDVKFSCPFIQQIMSQNKFSDIHTNIGFDSEYVFDTTMPKETQIIPNWILRAVKGTIQRMNLLHFALGNLSRDPGFAYLDGFNPDPTPPLPFLRPGISPPYYMPDMNSFFQYHLDLLTYDMNRKLSYRQKFMPETVGQKGYVKKYVMNQFEVELNKQIETFQFKHKLTQGVKIVMYCLQVSVVNARIMFQSKTGTEIKLRDFTELLIDQMAELGKIGKGPKM</sequence>
<feature type="domain" description="PiggyBac transposable element-derived protein" evidence="1">
    <location>
        <begin position="15"/>
        <end position="105"/>
    </location>
</feature>
<dbReference type="InterPro" id="IPR029526">
    <property type="entry name" value="PGBD"/>
</dbReference>
<name>A0AA86P588_9EUKA</name>
<evidence type="ECO:0000313" key="2">
    <source>
        <dbReference type="EMBL" id="CAI9932011.1"/>
    </source>
</evidence>